<evidence type="ECO:0000256" key="1">
    <source>
        <dbReference type="SAM" id="MobiDB-lite"/>
    </source>
</evidence>
<evidence type="ECO:0000313" key="2">
    <source>
        <dbReference type="EMBL" id="KUI55603.1"/>
    </source>
</evidence>
<feature type="compositionally biased region" description="Polar residues" evidence="1">
    <location>
        <begin position="24"/>
        <end position="38"/>
    </location>
</feature>
<organism evidence="2 3">
    <name type="scientific">Cytospora mali</name>
    <name type="common">Apple Valsa canker fungus</name>
    <name type="synonym">Valsa mali</name>
    <dbReference type="NCBI Taxonomy" id="578113"/>
    <lineage>
        <taxon>Eukaryota</taxon>
        <taxon>Fungi</taxon>
        <taxon>Dikarya</taxon>
        <taxon>Ascomycota</taxon>
        <taxon>Pezizomycotina</taxon>
        <taxon>Sordariomycetes</taxon>
        <taxon>Sordariomycetidae</taxon>
        <taxon>Diaporthales</taxon>
        <taxon>Cytosporaceae</taxon>
        <taxon>Cytospora</taxon>
    </lineage>
</organism>
<evidence type="ECO:0000313" key="3">
    <source>
        <dbReference type="Proteomes" id="UP000078576"/>
    </source>
</evidence>
<accession>A0A194UVB1</accession>
<dbReference type="Proteomes" id="UP000078576">
    <property type="component" value="Unassembled WGS sequence"/>
</dbReference>
<gene>
    <name evidence="2" type="ORF">VP1G_02896</name>
</gene>
<dbReference type="EMBL" id="KN714681">
    <property type="protein sequence ID" value="KUI55603.1"/>
    <property type="molecule type" value="Genomic_DNA"/>
</dbReference>
<reference evidence="3" key="1">
    <citation type="submission" date="2014-12" db="EMBL/GenBank/DDBJ databases">
        <title>Genome Sequence of Valsa Canker Pathogens Uncovers a Specific Adaption of Colonization on Woody Bark.</title>
        <authorList>
            <person name="Yin Z."/>
            <person name="Liu H."/>
            <person name="Gao X."/>
            <person name="Li Z."/>
            <person name="Song N."/>
            <person name="Ke X."/>
            <person name="Dai Q."/>
            <person name="Wu Y."/>
            <person name="Sun Y."/>
            <person name="Xu J.-R."/>
            <person name="Kang Z.K."/>
            <person name="Wang L."/>
            <person name="Huang L."/>
        </authorList>
    </citation>
    <scope>NUCLEOTIDE SEQUENCE [LARGE SCALE GENOMIC DNA]</scope>
    <source>
        <strain evidence="3">SXYL134</strain>
    </source>
</reference>
<dbReference type="STRING" id="694573.A0A194UVB1"/>
<keyword evidence="3" id="KW-1185">Reference proteome</keyword>
<feature type="region of interest" description="Disordered" evidence="1">
    <location>
        <begin position="24"/>
        <end position="65"/>
    </location>
</feature>
<proteinExistence type="predicted"/>
<protein>
    <submittedName>
        <fullName evidence="2">Uncharacterized protein</fullName>
    </submittedName>
</protein>
<dbReference type="PANTHER" id="PTHR40619">
    <property type="entry name" value="FUNGAL STAND N-TERMINAL GOODBYE DOMAIN-CONTAINING PROTEIN"/>
    <property type="match status" value="1"/>
</dbReference>
<dbReference type="PANTHER" id="PTHR40619:SF3">
    <property type="entry name" value="FUNGAL STAND N-TERMINAL GOODBYE DOMAIN-CONTAINING PROTEIN"/>
    <property type="match status" value="1"/>
</dbReference>
<dbReference type="AlphaFoldDB" id="A0A194UVB1"/>
<dbReference type="OrthoDB" id="5419927at2759"/>
<name>A0A194UVB1_CYTMA</name>
<sequence length="543" mass="60933">MSQQYVVNNQAKIPVPPSSNEILTVGSSYYSPSTHSPDFSSPPFTLNNPPPRPTVEPEGRSKSQFSIRNKDNWDDIYETLELARDTYQKAGGPIGWLRKIRRKAGDNVAPVAGAAFIALKVVPDNTYSTPVLGAVGVLLDAVKQAANVRKEVLEGFDGLITTFSDVELFLGEFPGDSHIEEASLELTVVILTALEYAIGFFISNEYSQETQKIMKQMLKGQEQLQKDMQTGFSAMSRLLIEHLISKDAMTEQKERELAVERQGKLYLLAENKRLRSVSPILPSTWMPSLWPQVPVQGWYMDQETLRKLLNTRDLDHIDMTFILDKKAQLPARQQVQVEQVVNTSLFRDWLVSASSAKLLIQWDTNPPQTIAEVSPLSIFSMTMAKALQAKERFLSIQWFCGRHIDPAEAGPYVGGHAMLASLIDQLLRQLPFDTRPFHHVLNPASLQAGSPNELQKLLDWLVRQLPQTITLFCIIDGVVLYERDEYWEEGSSVLAYLLRLTIDPSVQVAVKVLFTSVPGPCDIRGPFEEEKLILDVGTLPRQA</sequence>